<feature type="compositionally biased region" description="Basic and acidic residues" evidence="1">
    <location>
        <begin position="77"/>
        <end position="87"/>
    </location>
</feature>
<sequence>MKCYSHKGKQVIDGSDELGTCGSIAKVTETRDGGTSAAQNHLEQLMLSSPVQGSDQRAVVRDQAYHSPGNQDYGPLGDEKTEIGEDS</sequence>
<gene>
    <name evidence="2" type="ORF">Sradi_3676600</name>
</gene>
<name>A0AAW2QIZ1_SESRA</name>
<dbReference type="EMBL" id="JACGWJ010000015">
    <property type="protein sequence ID" value="KAL0367865.1"/>
    <property type="molecule type" value="Genomic_DNA"/>
</dbReference>
<reference evidence="2" key="2">
    <citation type="journal article" date="2024" name="Plant">
        <title>Genomic evolution and insights into agronomic trait innovations of Sesamum species.</title>
        <authorList>
            <person name="Miao H."/>
            <person name="Wang L."/>
            <person name="Qu L."/>
            <person name="Liu H."/>
            <person name="Sun Y."/>
            <person name="Le M."/>
            <person name="Wang Q."/>
            <person name="Wei S."/>
            <person name="Zheng Y."/>
            <person name="Lin W."/>
            <person name="Duan Y."/>
            <person name="Cao H."/>
            <person name="Xiong S."/>
            <person name="Wang X."/>
            <person name="Wei L."/>
            <person name="Li C."/>
            <person name="Ma Q."/>
            <person name="Ju M."/>
            <person name="Zhao R."/>
            <person name="Li G."/>
            <person name="Mu C."/>
            <person name="Tian Q."/>
            <person name="Mei H."/>
            <person name="Zhang T."/>
            <person name="Gao T."/>
            <person name="Zhang H."/>
        </authorList>
    </citation>
    <scope>NUCLEOTIDE SEQUENCE</scope>
    <source>
        <strain evidence="2">G02</strain>
    </source>
</reference>
<evidence type="ECO:0000313" key="2">
    <source>
        <dbReference type="EMBL" id="KAL0367865.1"/>
    </source>
</evidence>
<accession>A0AAW2QIZ1</accession>
<organism evidence="2">
    <name type="scientific">Sesamum radiatum</name>
    <name type="common">Black benniseed</name>
    <dbReference type="NCBI Taxonomy" id="300843"/>
    <lineage>
        <taxon>Eukaryota</taxon>
        <taxon>Viridiplantae</taxon>
        <taxon>Streptophyta</taxon>
        <taxon>Embryophyta</taxon>
        <taxon>Tracheophyta</taxon>
        <taxon>Spermatophyta</taxon>
        <taxon>Magnoliopsida</taxon>
        <taxon>eudicotyledons</taxon>
        <taxon>Gunneridae</taxon>
        <taxon>Pentapetalae</taxon>
        <taxon>asterids</taxon>
        <taxon>lamiids</taxon>
        <taxon>Lamiales</taxon>
        <taxon>Pedaliaceae</taxon>
        <taxon>Sesamum</taxon>
    </lineage>
</organism>
<evidence type="ECO:0000256" key="1">
    <source>
        <dbReference type="SAM" id="MobiDB-lite"/>
    </source>
</evidence>
<proteinExistence type="predicted"/>
<dbReference type="AlphaFoldDB" id="A0AAW2QIZ1"/>
<feature type="region of interest" description="Disordered" evidence="1">
    <location>
        <begin position="50"/>
        <end position="87"/>
    </location>
</feature>
<comment type="caution">
    <text evidence="2">The sequence shown here is derived from an EMBL/GenBank/DDBJ whole genome shotgun (WGS) entry which is preliminary data.</text>
</comment>
<protein>
    <submittedName>
        <fullName evidence="2">Uncharacterized protein</fullName>
    </submittedName>
</protein>
<reference evidence="2" key="1">
    <citation type="submission" date="2020-06" db="EMBL/GenBank/DDBJ databases">
        <authorList>
            <person name="Li T."/>
            <person name="Hu X."/>
            <person name="Zhang T."/>
            <person name="Song X."/>
            <person name="Zhang H."/>
            <person name="Dai N."/>
            <person name="Sheng W."/>
            <person name="Hou X."/>
            <person name="Wei L."/>
        </authorList>
    </citation>
    <scope>NUCLEOTIDE SEQUENCE</scope>
    <source>
        <strain evidence="2">G02</strain>
        <tissue evidence="2">Leaf</tissue>
    </source>
</reference>